<dbReference type="Proteomes" id="UP000232688">
    <property type="component" value="Unassembled WGS sequence"/>
</dbReference>
<evidence type="ECO:0000313" key="2">
    <source>
        <dbReference type="Proteomes" id="UP000232688"/>
    </source>
</evidence>
<comment type="caution">
    <text evidence="1">The sequence shown here is derived from an EMBL/GenBank/DDBJ whole genome shotgun (WGS) entry which is preliminary data.</text>
</comment>
<proteinExistence type="predicted"/>
<gene>
    <name evidence="1" type="ORF">RhiirA1_480927</name>
</gene>
<protein>
    <submittedName>
        <fullName evidence="1">Uncharacterized protein</fullName>
    </submittedName>
</protein>
<dbReference type="VEuPathDB" id="FungiDB:RhiirA1_480927"/>
<organism evidence="1 2">
    <name type="scientific">Rhizophagus irregularis</name>
    <dbReference type="NCBI Taxonomy" id="588596"/>
    <lineage>
        <taxon>Eukaryota</taxon>
        <taxon>Fungi</taxon>
        <taxon>Fungi incertae sedis</taxon>
        <taxon>Mucoromycota</taxon>
        <taxon>Glomeromycotina</taxon>
        <taxon>Glomeromycetes</taxon>
        <taxon>Glomerales</taxon>
        <taxon>Glomeraceae</taxon>
        <taxon>Rhizophagus</taxon>
    </lineage>
</organism>
<reference evidence="1 2" key="2">
    <citation type="submission" date="2017-10" db="EMBL/GenBank/DDBJ databases">
        <title>Genome analyses suggest a sexual origin of heterokaryosis in a supposedly ancient asexual fungus.</title>
        <authorList>
            <person name="Corradi N."/>
            <person name="Sedzielewska K."/>
            <person name="Noel J."/>
            <person name="Charron P."/>
            <person name="Farinelli L."/>
            <person name="Marton T."/>
            <person name="Kruger M."/>
            <person name="Pelin A."/>
            <person name="Brachmann A."/>
            <person name="Corradi N."/>
        </authorList>
    </citation>
    <scope>NUCLEOTIDE SEQUENCE [LARGE SCALE GENOMIC DNA]</scope>
    <source>
        <strain evidence="1 2">A1</strain>
    </source>
</reference>
<name>A0A2N0QNR3_9GLOM</name>
<dbReference type="EMBL" id="LLXH01005318">
    <property type="protein sequence ID" value="PKC52689.1"/>
    <property type="molecule type" value="Genomic_DNA"/>
</dbReference>
<accession>A0A2N0QNR3</accession>
<evidence type="ECO:0000313" key="1">
    <source>
        <dbReference type="EMBL" id="PKC52689.1"/>
    </source>
</evidence>
<reference evidence="1 2" key="1">
    <citation type="submission" date="2017-10" db="EMBL/GenBank/DDBJ databases">
        <title>Extensive intraspecific genome diversity in a model arbuscular mycorrhizal fungus.</title>
        <authorList>
            <person name="Chen E.C.H."/>
            <person name="Morin E."/>
            <person name="Baudet D."/>
            <person name="Noel J."/>
            <person name="Ndikumana S."/>
            <person name="Charron P."/>
            <person name="St-Onge C."/>
            <person name="Giorgi J."/>
            <person name="Grigoriev I.V."/>
            <person name="Roux C."/>
            <person name="Martin F.M."/>
            <person name="Corradi N."/>
        </authorList>
    </citation>
    <scope>NUCLEOTIDE SEQUENCE [LARGE SCALE GENOMIC DNA]</scope>
    <source>
        <strain evidence="1 2">A1</strain>
    </source>
</reference>
<dbReference type="AlphaFoldDB" id="A0A2N0QNR3"/>
<sequence>MAIEEYNRSIHNTVVLHIVLGDFNDTIDNKIDCSPSTEQLGLQFLIQLSQLGLYDVCQALYLNTELFTHENEIKIRINQALSQDQELIKSGSHMRLMLFQ</sequence>